<evidence type="ECO:0000313" key="2">
    <source>
        <dbReference type="Proteomes" id="UP000627984"/>
    </source>
</evidence>
<dbReference type="NCBIfam" id="TIGR04062">
    <property type="entry name" value="dnd_assoc_4"/>
    <property type="match status" value="1"/>
</dbReference>
<sequence length="155" mass="17133">MAADERFRRPAEHERLLNDLTAKDGPFRAMVDALMFAAALGCRKGRREPFEKAGEAIRLSLMEGRQYGDVLIDMVAASEVQDDPKILADDRLSERIKIFEDYANGGLYYLQGEINARGSNDLTAIVSSLVVDALAAPPKQEITGSDLLELAELDY</sequence>
<dbReference type="RefSeq" id="WP_191892949.1">
    <property type="nucleotide sequence ID" value="NZ_BMQD01000001.1"/>
</dbReference>
<reference evidence="1" key="1">
    <citation type="journal article" date="2014" name="Int. J. Syst. Evol. Microbiol.">
        <title>Complete genome sequence of Corynebacterium casei LMG S-19264T (=DSM 44701T), isolated from a smear-ripened cheese.</title>
        <authorList>
            <consortium name="US DOE Joint Genome Institute (JGI-PGF)"/>
            <person name="Walter F."/>
            <person name="Albersmeier A."/>
            <person name="Kalinowski J."/>
            <person name="Ruckert C."/>
        </authorList>
    </citation>
    <scope>NUCLEOTIDE SEQUENCE</scope>
    <source>
        <strain evidence="1">JCM 3093</strain>
    </source>
</reference>
<dbReference type="InterPro" id="IPR023983">
    <property type="entry name" value="DNA_S_mod_dnd_assoc_4"/>
</dbReference>
<reference evidence="1" key="2">
    <citation type="submission" date="2022-09" db="EMBL/GenBank/DDBJ databases">
        <authorList>
            <person name="Sun Q."/>
            <person name="Ohkuma M."/>
        </authorList>
    </citation>
    <scope>NUCLEOTIDE SEQUENCE</scope>
    <source>
        <strain evidence="1">JCM 3093</strain>
    </source>
</reference>
<gene>
    <name evidence="1" type="ORF">GCM10010126_00650</name>
</gene>
<dbReference type="Proteomes" id="UP000627984">
    <property type="component" value="Unassembled WGS sequence"/>
</dbReference>
<dbReference type="AlphaFoldDB" id="A0AA37F239"/>
<evidence type="ECO:0000313" key="1">
    <source>
        <dbReference type="EMBL" id="GGK44980.1"/>
    </source>
</evidence>
<name>A0AA37F239_9ACTN</name>
<protein>
    <recommendedName>
        <fullName evidence="3">DNA phosphorothioation-associated protein 4</fullName>
    </recommendedName>
</protein>
<proteinExistence type="predicted"/>
<organism evidence="1 2">
    <name type="scientific">Planomonospora parontospora</name>
    <dbReference type="NCBI Taxonomy" id="58119"/>
    <lineage>
        <taxon>Bacteria</taxon>
        <taxon>Bacillati</taxon>
        <taxon>Actinomycetota</taxon>
        <taxon>Actinomycetes</taxon>
        <taxon>Streptosporangiales</taxon>
        <taxon>Streptosporangiaceae</taxon>
        <taxon>Planomonospora</taxon>
    </lineage>
</organism>
<evidence type="ECO:0008006" key="3">
    <source>
        <dbReference type="Google" id="ProtNLM"/>
    </source>
</evidence>
<accession>A0AA37F239</accession>
<comment type="caution">
    <text evidence="1">The sequence shown here is derived from an EMBL/GenBank/DDBJ whole genome shotgun (WGS) entry which is preliminary data.</text>
</comment>
<dbReference type="EMBL" id="BMQD01000001">
    <property type="protein sequence ID" value="GGK44980.1"/>
    <property type="molecule type" value="Genomic_DNA"/>
</dbReference>